<sequence length="101" mass="11540">MATPAPASNFGLSDHRIVKTEDVLREIFRALELDHLMSMKEIRSNRRALVRAARACKAFRQPALDVLWSYQDSFVPLFRLLGPAFIKLEGANYSYSFVSHL</sequence>
<feature type="non-terminal residue" evidence="1">
    <location>
        <position position="101"/>
    </location>
</feature>
<gene>
    <name evidence="1" type="ORF">BDN72DRAFT_838348</name>
</gene>
<name>A0ACD3B021_9AGAR</name>
<dbReference type="Proteomes" id="UP000308600">
    <property type="component" value="Unassembled WGS sequence"/>
</dbReference>
<evidence type="ECO:0000313" key="1">
    <source>
        <dbReference type="EMBL" id="TFK70962.1"/>
    </source>
</evidence>
<dbReference type="EMBL" id="ML208305">
    <property type="protein sequence ID" value="TFK70962.1"/>
    <property type="molecule type" value="Genomic_DNA"/>
</dbReference>
<protein>
    <submittedName>
        <fullName evidence="1">Uncharacterized protein</fullName>
    </submittedName>
</protein>
<reference evidence="1 2" key="1">
    <citation type="journal article" date="2019" name="Nat. Ecol. Evol.">
        <title>Megaphylogeny resolves global patterns of mushroom evolution.</title>
        <authorList>
            <person name="Varga T."/>
            <person name="Krizsan K."/>
            <person name="Foldi C."/>
            <person name="Dima B."/>
            <person name="Sanchez-Garcia M."/>
            <person name="Sanchez-Ramirez S."/>
            <person name="Szollosi G.J."/>
            <person name="Szarkandi J.G."/>
            <person name="Papp V."/>
            <person name="Albert L."/>
            <person name="Andreopoulos W."/>
            <person name="Angelini C."/>
            <person name="Antonin V."/>
            <person name="Barry K.W."/>
            <person name="Bougher N.L."/>
            <person name="Buchanan P."/>
            <person name="Buyck B."/>
            <person name="Bense V."/>
            <person name="Catcheside P."/>
            <person name="Chovatia M."/>
            <person name="Cooper J."/>
            <person name="Damon W."/>
            <person name="Desjardin D."/>
            <person name="Finy P."/>
            <person name="Geml J."/>
            <person name="Haridas S."/>
            <person name="Hughes K."/>
            <person name="Justo A."/>
            <person name="Karasinski D."/>
            <person name="Kautmanova I."/>
            <person name="Kiss B."/>
            <person name="Kocsube S."/>
            <person name="Kotiranta H."/>
            <person name="LaButti K.M."/>
            <person name="Lechner B.E."/>
            <person name="Liimatainen K."/>
            <person name="Lipzen A."/>
            <person name="Lukacs Z."/>
            <person name="Mihaltcheva S."/>
            <person name="Morgado L.N."/>
            <person name="Niskanen T."/>
            <person name="Noordeloos M.E."/>
            <person name="Ohm R.A."/>
            <person name="Ortiz-Santana B."/>
            <person name="Ovrebo C."/>
            <person name="Racz N."/>
            <person name="Riley R."/>
            <person name="Savchenko A."/>
            <person name="Shiryaev A."/>
            <person name="Soop K."/>
            <person name="Spirin V."/>
            <person name="Szebenyi C."/>
            <person name="Tomsovsky M."/>
            <person name="Tulloss R.E."/>
            <person name="Uehling J."/>
            <person name="Grigoriev I.V."/>
            <person name="Vagvolgyi C."/>
            <person name="Papp T."/>
            <person name="Martin F.M."/>
            <person name="Miettinen O."/>
            <person name="Hibbett D.S."/>
            <person name="Nagy L.G."/>
        </authorList>
    </citation>
    <scope>NUCLEOTIDE SEQUENCE [LARGE SCALE GENOMIC DNA]</scope>
    <source>
        <strain evidence="1 2">NL-1719</strain>
    </source>
</reference>
<proteinExistence type="predicted"/>
<evidence type="ECO:0000313" key="2">
    <source>
        <dbReference type="Proteomes" id="UP000308600"/>
    </source>
</evidence>
<accession>A0ACD3B021</accession>
<keyword evidence="2" id="KW-1185">Reference proteome</keyword>
<organism evidence="1 2">
    <name type="scientific">Pluteus cervinus</name>
    <dbReference type="NCBI Taxonomy" id="181527"/>
    <lineage>
        <taxon>Eukaryota</taxon>
        <taxon>Fungi</taxon>
        <taxon>Dikarya</taxon>
        <taxon>Basidiomycota</taxon>
        <taxon>Agaricomycotina</taxon>
        <taxon>Agaricomycetes</taxon>
        <taxon>Agaricomycetidae</taxon>
        <taxon>Agaricales</taxon>
        <taxon>Pluteineae</taxon>
        <taxon>Pluteaceae</taxon>
        <taxon>Pluteus</taxon>
    </lineage>
</organism>